<evidence type="ECO:0000259" key="2">
    <source>
        <dbReference type="Pfam" id="PF07589"/>
    </source>
</evidence>
<dbReference type="InterPro" id="IPR013424">
    <property type="entry name" value="Ice-binding_C"/>
</dbReference>
<dbReference type="KEGG" id="osu:NT6N_15990"/>
<feature type="signal peptide" evidence="1">
    <location>
        <begin position="1"/>
        <end position="20"/>
    </location>
</feature>
<sequence length="230" mass="24273">MKATLILAVMTCGLPITVEAAVIVQYPLDGNAPANFVDTANPANATVSGLTKIPIAGGDTNNGAFRLRTDNFNVDTTTTPRTADPSDRIFRWDITADPGYTITLDPTNSVSWTIGAQTTNQFSQSSYSVVYISDTSDFSNILAISDVKVASKPGGSGTAFTTLNFDAGSIGSYGTLYFAMDVTVNNNTNNNSKFVLFEDITVNGNVAVPEPSSAALLGLAGLGLILRRRR</sequence>
<feature type="domain" description="Ice-binding protein C-terminal" evidence="2">
    <location>
        <begin position="207"/>
        <end position="229"/>
    </location>
</feature>
<protein>
    <recommendedName>
        <fullName evidence="2">Ice-binding protein C-terminal domain-containing protein</fullName>
    </recommendedName>
</protein>
<keyword evidence="1" id="KW-0732">Signal</keyword>
<dbReference type="Pfam" id="PF07589">
    <property type="entry name" value="PEP-CTERM"/>
    <property type="match status" value="1"/>
</dbReference>
<gene>
    <name evidence="3" type="ORF">NT6N_15990</name>
</gene>
<name>A0AAT9FKS8_9BACT</name>
<dbReference type="AlphaFoldDB" id="A0AAT9FKS8"/>
<reference evidence="3" key="1">
    <citation type="submission" date="2024-07" db="EMBL/GenBank/DDBJ databases">
        <title>Complete genome sequence of Verrucomicrobiaceae bacterium NT6N.</title>
        <authorList>
            <person name="Huang C."/>
            <person name="Takami H."/>
            <person name="Hamasaki K."/>
        </authorList>
    </citation>
    <scope>NUCLEOTIDE SEQUENCE</scope>
    <source>
        <strain evidence="3">NT6N</strain>
    </source>
</reference>
<organism evidence="3">
    <name type="scientific">Oceaniferula spumae</name>
    <dbReference type="NCBI Taxonomy" id="2979115"/>
    <lineage>
        <taxon>Bacteria</taxon>
        <taxon>Pseudomonadati</taxon>
        <taxon>Verrucomicrobiota</taxon>
        <taxon>Verrucomicrobiia</taxon>
        <taxon>Verrucomicrobiales</taxon>
        <taxon>Verrucomicrobiaceae</taxon>
        <taxon>Oceaniferula</taxon>
    </lineage>
</organism>
<accession>A0AAT9FKS8</accession>
<dbReference type="EMBL" id="AP026866">
    <property type="protein sequence ID" value="BDS06559.1"/>
    <property type="molecule type" value="Genomic_DNA"/>
</dbReference>
<feature type="chain" id="PRO_5043681020" description="Ice-binding protein C-terminal domain-containing protein" evidence="1">
    <location>
        <begin position="21"/>
        <end position="230"/>
    </location>
</feature>
<evidence type="ECO:0000256" key="1">
    <source>
        <dbReference type="SAM" id="SignalP"/>
    </source>
</evidence>
<dbReference type="NCBIfam" id="TIGR02595">
    <property type="entry name" value="PEP_CTERM"/>
    <property type="match status" value="1"/>
</dbReference>
<proteinExistence type="predicted"/>
<evidence type="ECO:0000313" key="3">
    <source>
        <dbReference type="EMBL" id="BDS06559.1"/>
    </source>
</evidence>